<dbReference type="GO" id="GO:0005576">
    <property type="term" value="C:extracellular region"/>
    <property type="evidence" value="ECO:0007669"/>
    <property type="project" value="UniProtKB-SubCell"/>
</dbReference>
<keyword evidence="6" id="KW-0175">Coiled coil</keyword>
<organism evidence="8 9">
    <name type="scientific">Aeromonas veronii</name>
    <dbReference type="NCBI Taxonomy" id="654"/>
    <lineage>
        <taxon>Bacteria</taxon>
        <taxon>Pseudomonadati</taxon>
        <taxon>Pseudomonadota</taxon>
        <taxon>Gammaproteobacteria</taxon>
        <taxon>Aeromonadales</taxon>
        <taxon>Aeromonadaceae</taxon>
        <taxon>Aeromonas</taxon>
    </lineage>
</organism>
<evidence type="ECO:0000256" key="5">
    <source>
        <dbReference type="ARBA" id="ARBA00023143"/>
    </source>
</evidence>
<dbReference type="EMBL" id="JANLFC010000044">
    <property type="protein sequence ID" value="MCR4449521.1"/>
    <property type="molecule type" value="Genomic_DNA"/>
</dbReference>
<keyword evidence="8" id="KW-0282">Flagellum</keyword>
<dbReference type="GO" id="GO:0009424">
    <property type="term" value="C:bacterial-type flagellum hook"/>
    <property type="evidence" value="ECO:0007669"/>
    <property type="project" value="InterPro"/>
</dbReference>
<dbReference type="InterPro" id="IPR001492">
    <property type="entry name" value="Flagellin"/>
</dbReference>
<comment type="caution">
    <text evidence="8">The sequence shown here is derived from an EMBL/GenBank/DDBJ whole genome shotgun (WGS) entry which is preliminary data.</text>
</comment>
<comment type="subcellular location">
    <subcellularLocation>
        <location evidence="1">Bacterial flagellum</location>
    </subcellularLocation>
    <subcellularLocation>
        <location evidence="2">Secreted</location>
    </subcellularLocation>
</comment>
<dbReference type="NCBIfam" id="TIGR02550">
    <property type="entry name" value="flagell_flgL"/>
    <property type="match status" value="1"/>
</dbReference>
<reference evidence="8" key="1">
    <citation type="submission" date="2022-08" db="EMBL/GenBank/DDBJ databases">
        <title>A global survey of hypervirulent Aeromonas hydrophila identified this emerging pathogen in farmed fish in the lower Mekong River basin.</title>
        <authorList>
            <person name="Xu T."/>
            <person name="Rasmussen-Ivey C.R."/>
            <person name="Moen F.S."/>
            <person name="Fernandez Bravo A."/>
            <person name="Lamy B."/>
            <person name="Beaz-Hidalgo R."/>
            <person name="Khan C.D."/>
            <person name="Castro Escarpulli G."/>
            <person name="Yasin I.S.M."/>
            <person name="Figueras M.J."/>
            <person name="Azzam Sayuti M."/>
            <person name="Karim M.M."/>
            <person name="Alam K.M."/>
            <person name="Le T.T.T."/>
            <person name="Thao N.H.P."/>
            <person name="Addo S."/>
            <person name="Duodu S."/>
            <person name="Ali S."/>
            <person name="Mey S."/>
            <person name="Somony T."/>
            <person name="Liles M.R."/>
        </authorList>
    </citation>
    <scope>NUCLEOTIDE SEQUENCE</scope>
    <source>
        <strain evidence="8">0.14</strain>
    </source>
</reference>
<dbReference type="Proteomes" id="UP001204061">
    <property type="component" value="Unassembled WGS sequence"/>
</dbReference>
<evidence type="ECO:0000259" key="7">
    <source>
        <dbReference type="Pfam" id="PF00669"/>
    </source>
</evidence>
<accession>A0AAW5MGZ8</accession>
<evidence type="ECO:0000256" key="3">
    <source>
        <dbReference type="ARBA" id="ARBA00005709"/>
    </source>
</evidence>
<feature type="coiled-coil region" evidence="6">
    <location>
        <begin position="52"/>
        <end position="79"/>
    </location>
</feature>
<dbReference type="InterPro" id="IPR001029">
    <property type="entry name" value="Flagellin_N"/>
</dbReference>
<keyword evidence="8" id="KW-0966">Cell projection</keyword>
<evidence type="ECO:0000256" key="1">
    <source>
        <dbReference type="ARBA" id="ARBA00004365"/>
    </source>
</evidence>
<evidence type="ECO:0000256" key="2">
    <source>
        <dbReference type="ARBA" id="ARBA00004613"/>
    </source>
</evidence>
<evidence type="ECO:0000256" key="4">
    <source>
        <dbReference type="ARBA" id="ARBA00022525"/>
    </source>
</evidence>
<keyword evidence="8" id="KW-0969">Cilium</keyword>
<proteinExistence type="inferred from homology"/>
<feature type="domain" description="Flagellin N-terminal" evidence="7">
    <location>
        <begin position="3"/>
        <end position="139"/>
    </location>
</feature>
<dbReference type="InterPro" id="IPR013384">
    <property type="entry name" value="Flagell_FlgL"/>
</dbReference>
<dbReference type="GO" id="GO:0071973">
    <property type="term" value="P:bacterial-type flagellum-dependent cell motility"/>
    <property type="evidence" value="ECO:0007669"/>
    <property type="project" value="InterPro"/>
</dbReference>
<dbReference type="Pfam" id="PF00669">
    <property type="entry name" value="Flagellin_N"/>
    <property type="match status" value="1"/>
</dbReference>
<comment type="similarity">
    <text evidence="3">Belongs to the bacterial flagellin family.</text>
</comment>
<gene>
    <name evidence="8" type="primary">lfgL</name>
    <name evidence="8" type="synonym">flgLL</name>
    <name evidence="8" type="ORF">NS965_14120</name>
</gene>
<dbReference type="AlphaFoldDB" id="A0AAW5MGZ8"/>
<evidence type="ECO:0000256" key="6">
    <source>
        <dbReference type="SAM" id="Coils"/>
    </source>
</evidence>
<evidence type="ECO:0000313" key="9">
    <source>
        <dbReference type="Proteomes" id="UP001204061"/>
    </source>
</evidence>
<dbReference type="SUPFAM" id="SSF64518">
    <property type="entry name" value="Phase 1 flagellin"/>
    <property type="match status" value="1"/>
</dbReference>
<keyword evidence="5" id="KW-0975">Bacterial flagellum</keyword>
<evidence type="ECO:0000313" key="8">
    <source>
        <dbReference type="EMBL" id="MCR4449521.1"/>
    </source>
</evidence>
<dbReference type="PANTHER" id="PTHR42792:SF1">
    <property type="entry name" value="FLAGELLAR HOOK-ASSOCIATED PROTEIN 3"/>
    <property type="match status" value="1"/>
</dbReference>
<name>A0AAW5MGZ8_AERVE</name>
<dbReference type="PANTHER" id="PTHR42792">
    <property type="entry name" value="FLAGELLIN"/>
    <property type="match status" value="1"/>
</dbReference>
<sequence>MRISTNQIQLSMLDNLQHGFGEYARLDRQISTQKRILQPSDDPVGSVQLLGLQKAQVAMAQYQKNIANAKSQLSQGELQFETMTNMLMRLRELTQTAATGSLSDADRKAVASEVAIIKDGLLDLANARNESGSSLFTGSKVDQTALVKVTDPKAADFGSYKYNGDGLIRDVSIANGVTVGLNQTADQLFLKPDDFFKRLDSMVTAINDAAPDAVDQARAMLGRSQTLQDSISQAVSTIGARINLLDQIDESHAEKGVYSKEVSNQIESLDYAEAATRQAHVLMALQVQQQAFAKVNGLSLFNYMP</sequence>
<dbReference type="GO" id="GO:0005198">
    <property type="term" value="F:structural molecule activity"/>
    <property type="evidence" value="ECO:0007669"/>
    <property type="project" value="InterPro"/>
</dbReference>
<keyword evidence="4" id="KW-0964">Secreted</keyword>
<dbReference type="RefSeq" id="WP_139730933.1">
    <property type="nucleotide sequence ID" value="NZ_CAWOON010000026.1"/>
</dbReference>
<protein>
    <submittedName>
        <fullName evidence="8">Lateral flagellar hook-associated protein LfgL</fullName>
    </submittedName>
</protein>
<dbReference type="Gene3D" id="1.20.1330.10">
    <property type="entry name" value="f41 fragment of flagellin, N-terminal domain"/>
    <property type="match status" value="1"/>
</dbReference>